<evidence type="ECO:0000256" key="4">
    <source>
        <dbReference type="ARBA" id="ARBA00022801"/>
    </source>
</evidence>
<organism evidence="8 9">
    <name type="scientific">Mycena sanguinolenta</name>
    <dbReference type="NCBI Taxonomy" id="230812"/>
    <lineage>
        <taxon>Eukaryota</taxon>
        <taxon>Fungi</taxon>
        <taxon>Dikarya</taxon>
        <taxon>Basidiomycota</taxon>
        <taxon>Agaricomycotina</taxon>
        <taxon>Agaricomycetes</taxon>
        <taxon>Agaricomycetidae</taxon>
        <taxon>Agaricales</taxon>
        <taxon>Marasmiineae</taxon>
        <taxon>Mycenaceae</taxon>
        <taxon>Mycena</taxon>
    </lineage>
</organism>
<evidence type="ECO:0000313" key="8">
    <source>
        <dbReference type="EMBL" id="KAF7333237.1"/>
    </source>
</evidence>
<keyword evidence="7" id="KW-0865">Zymogen</keyword>
<comment type="subcellular location">
    <subcellularLocation>
        <location evidence="7">Secreted</location>
    </subcellularLocation>
</comment>
<proteinExistence type="inferred from homology"/>
<keyword evidence="4 7" id="KW-0378">Hydrolase</keyword>
<name>A0A8H7CEP5_9AGAR</name>
<evidence type="ECO:0000256" key="1">
    <source>
        <dbReference type="ARBA" id="ARBA00001947"/>
    </source>
</evidence>
<keyword evidence="2 7" id="KW-0645">Protease</keyword>
<dbReference type="OrthoDB" id="3227768at2759"/>
<keyword evidence="9" id="KW-1185">Reference proteome</keyword>
<dbReference type="EC" id="3.4.24.-" evidence="7"/>
<dbReference type="GO" id="GO:0005615">
    <property type="term" value="C:extracellular space"/>
    <property type="evidence" value="ECO:0007669"/>
    <property type="project" value="InterPro"/>
</dbReference>
<dbReference type="GO" id="GO:0008270">
    <property type="term" value="F:zinc ion binding"/>
    <property type="evidence" value="ECO:0007669"/>
    <property type="project" value="InterPro"/>
</dbReference>
<keyword evidence="3 7" id="KW-0479">Metal-binding</keyword>
<reference evidence="8" key="1">
    <citation type="submission" date="2020-05" db="EMBL/GenBank/DDBJ databases">
        <title>Mycena genomes resolve the evolution of fungal bioluminescence.</title>
        <authorList>
            <person name="Tsai I.J."/>
        </authorList>
    </citation>
    <scope>NUCLEOTIDE SEQUENCE</scope>
    <source>
        <strain evidence="8">160909Yilan</strain>
    </source>
</reference>
<comment type="similarity">
    <text evidence="7">Belongs to the peptidase M36 family.</text>
</comment>
<gene>
    <name evidence="8" type="ORF">MSAN_02431100</name>
</gene>
<evidence type="ECO:0000256" key="6">
    <source>
        <dbReference type="ARBA" id="ARBA00023049"/>
    </source>
</evidence>
<keyword evidence="5 7" id="KW-0862">Zinc</keyword>
<dbReference type="SUPFAM" id="SSF55486">
    <property type="entry name" value="Metalloproteases ('zincins'), catalytic domain"/>
    <property type="match status" value="1"/>
</dbReference>
<evidence type="ECO:0000256" key="5">
    <source>
        <dbReference type="ARBA" id="ARBA00022833"/>
    </source>
</evidence>
<protein>
    <recommendedName>
        <fullName evidence="7">Extracellular metalloproteinase</fullName>
        <ecNumber evidence="7">3.4.24.-</ecNumber>
    </recommendedName>
    <alternativeName>
        <fullName evidence="7">Fungalysin</fullName>
    </alternativeName>
</protein>
<dbReference type="AlphaFoldDB" id="A0A8H7CEP5"/>
<accession>A0A8H7CEP5</accession>
<evidence type="ECO:0000313" key="9">
    <source>
        <dbReference type="Proteomes" id="UP000623467"/>
    </source>
</evidence>
<evidence type="ECO:0000256" key="3">
    <source>
        <dbReference type="ARBA" id="ARBA00022723"/>
    </source>
</evidence>
<evidence type="ECO:0000256" key="2">
    <source>
        <dbReference type="ARBA" id="ARBA00022670"/>
    </source>
</evidence>
<sequence length="146" mass="15338">MSPSQFSTADVSKTSPTPSNINYVRRLGLDDIDGSDPIFETIPGRGTNVASPVPTVFLADAITAAEQALDGTFNGHPPTLEFLALEDGSLASHTYGFTEAAFNLQNNNFGNGGLGNDRVTISVQNSAGVDNADFSTPPEFIFIPVS</sequence>
<comment type="cofactor">
    <cofactor evidence="1 7">
        <name>Zn(2+)</name>
        <dbReference type="ChEBI" id="CHEBI:29105"/>
    </cofactor>
</comment>
<dbReference type="Proteomes" id="UP000623467">
    <property type="component" value="Unassembled WGS sequence"/>
</dbReference>
<dbReference type="InterPro" id="IPR050371">
    <property type="entry name" value="Fungal_virulence_M36"/>
</dbReference>
<dbReference type="EMBL" id="JACAZH010000058">
    <property type="protein sequence ID" value="KAF7333237.1"/>
    <property type="molecule type" value="Genomic_DNA"/>
</dbReference>
<keyword evidence="6 7" id="KW-0482">Metalloprotease</keyword>
<comment type="caution">
    <text evidence="8">The sequence shown here is derived from an EMBL/GenBank/DDBJ whole genome shotgun (WGS) entry which is preliminary data.</text>
</comment>
<dbReference type="Pfam" id="PF02128">
    <property type="entry name" value="Peptidase_M36"/>
    <property type="match status" value="1"/>
</dbReference>
<dbReference type="PANTHER" id="PTHR33478">
    <property type="entry name" value="EXTRACELLULAR METALLOPROTEINASE MEP"/>
    <property type="match status" value="1"/>
</dbReference>
<evidence type="ECO:0000256" key="7">
    <source>
        <dbReference type="RuleBase" id="RU364017"/>
    </source>
</evidence>
<dbReference type="PANTHER" id="PTHR33478:SF1">
    <property type="entry name" value="EXTRACELLULAR METALLOPROTEINASE MEP"/>
    <property type="match status" value="1"/>
</dbReference>
<dbReference type="InterPro" id="IPR001842">
    <property type="entry name" value="Peptidase_M36"/>
</dbReference>
<dbReference type="Gene3D" id="3.10.170.10">
    <property type="match status" value="1"/>
</dbReference>
<keyword evidence="7" id="KW-0964">Secreted</keyword>
<dbReference type="GO" id="GO:0004222">
    <property type="term" value="F:metalloendopeptidase activity"/>
    <property type="evidence" value="ECO:0007669"/>
    <property type="project" value="InterPro"/>
</dbReference>
<dbReference type="GO" id="GO:0006508">
    <property type="term" value="P:proteolysis"/>
    <property type="evidence" value="ECO:0007669"/>
    <property type="project" value="UniProtKB-KW"/>
</dbReference>